<dbReference type="EMBL" id="CP000434">
    <property type="protein sequence ID" value="ABH00773.1"/>
    <property type="molecule type" value="Genomic_DNA"/>
</dbReference>
<reference evidence="3" key="1">
    <citation type="journal article" date="2006" name="Proc. Natl. Acad. Sci. U.S.A.">
        <title>The complete genome of Rhodococcus sp. RHA1 provides insights into a catabolic powerhouse.</title>
        <authorList>
            <person name="McLeod M.P."/>
            <person name="Warren R.L."/>
            <person name="Hsiao W.W.L."/>
            <person name="Araki N."/>
            <person name="Myhre M."/>
            <person name="Fernandes C."/>
            <person name="Miyazawa D."/>
            <person name="Wong W."/>
            <person name="Lillquist A.L."/>
            <person name="Wang D."/>
            <person name="Dosanjh M."/>
            <person name="Hara H."/>
            <person name="Petrescu A."/>
            <person name="Morin R.D."/>
            <person name="Yang G."/>
            <person name="Stott J.M."/>
            <person name="Schein J.E."/>
            <person name="Shin H."/>
            <person name="Smailus D."/>
            <person name="Siddiqui A.S."/>
            <person name="Marra M.A."/>
            <person name="Jones S.J.M."/>
            <person name="Holt R."/>
            <person name="Brinkman F.S.L."/>
            <person name="Miyauchi K."/>
            <person name="Fukuda M."/>
            <person name="Davies J.E."/>
            <person name="Mohn W.W."/>
            <person name="Eltis L.D."/>
        </authorList>
    </citation>
    <scope>NUCLEOTIDE SEQUENCE [LARGE SCALE GENOMIC DNA]</scope>
    <source>
        <strain evidence="3">RHA1</strain>
    </source>
</reference>
<dbReference type="KEGG" id="rha:RHA1_ro11126"/>
<geneLocation type="plasmid" evidence="2 3">
    <name>pRHL3</name>
</geneLocation>
<dbReference type="Proteomes" id="UP000008710">
    <property type="component" value="Plasmid pRHL3"/>
</dbReference>
<evidence type="ECO:0000256" key="1">
    <source>
        <dbReference type="SAM" id="MobiDB-lite"/>
    </source>
</evidence>
<protein>
    <submittedName>
        <fullName evidence="2">Uncharacterized protein</fullName>
    </submittedName>
</protein>
<proteinExistence type="predicted"/>
<gene>
    <name evidence="2" type="ordered locus">RHA1_ro11126</name>
</gene>
<keyword evidence="2" id="KW-0614">Plasmid</keyword>
<sequence>MFGHRARTPSAHAKCATSSCCAGSGLDQVPQRVRVRKRDVHARRVSMTERSDTLASDDRLEIGVRHRPDVLGGLIQRGLNCRALHRYSVLAHALPFVPNASRHRPGVFLSEQGRDVSPQQGRPHFLIIPPVANRFPQRPRPRRARRTIGPVPTPRLPATAAASLRTHPGKILCLRSEHHVRTT</sequence>
<dbReference type="HOGENOM" id="CLU_1474098_0_0_11"/>
<accession>Q0RVB3</accession>
<name>Q0RVB3_RHOJR</name>
<feature type="compositionally biased region" description="Basic residues" evidence="1">
    <location>
        <begin position="137"/>
        <end position="146"/>
    </location>
</feature>
<organism evidence="2 3">
    <name type="scientific">Rhodococcus jostii (strain RHA1)</name>
    <dbReference type="NCBI Taxonomy" id="101510"/>
    <lineage>
        <taxon>Bacteria</taxon>
        <taxon>Bacillati</taxon>
        <taxon>Actinomycetota</taxon>
        <taxon>Actinomycetes</taxon>
        <taxon>Mycobacteriales</taxon>
        <taxon>Nocardiaceae</taxon>
        <taxon>Rhodococcus</taxon>
    </lineage>
</organism>
<evidence type="ECO:0000313" key="2">
    <source>
        <dbReference type="EMBL" id="ABH00773.1"/>
    </source>
</evidence>
<dbReference type="AlphaFoldDB" id="Q0RVB3"/>
<feature type="region of interest" description="Disordered" evidence="1">
    <location>
        <begin position="134"/>
        <end position="156"/>
    </location>
</feature>
<evidence type="ECO:0000313" key="3">
    <source>
        <dbReference type="Proteomes" id="UP000008710"/>
    </source>
</evidence>